<accession>A0A844XD49</accession>
<dbReference type="SUPFAM" id="SSF51556">
    <property type="entry name" value="Metallo-dependent hydrolases"/>
    <property type="match status" value="1"/>
</dbReference>
<reference evidence="3 4" key="2">
    <citation type="submission" date="2020-02" db="EMBL/GenBank/DDBJ databases">
        <title>Erythrobacter dongmakensis sp. nov., isolated from a tidal mudflat.</title>
        <authorList>
            <person name="Kim I.S."/>
        </authorList>
    </citation>
    <scope>NUCLEOTIDE SEQUENCE [LARGE SCALE GENOMIC DNA]</scope>
    <source>
        <strain evidence="3 4">GH3-10</strain>
    </source>
</reference>
<dbReference type="InterPro" id="IPR013108">
    <property type="entry name" value="Amidohydro_3"/>
</dbReference>
<reference evidence="3 4" key="1">
    <citation type="submission" date="2019-12" db="EMBL/GenBank/DDBJ databases">
        <authorList>
            <person name="Lee S.D."/>
        </authorList>
    </citation>
    <scope>NUCLEOTIDE SEQUENCE [LARGE SCALE GENOMIC DNA]</scope>
    <source>
        <strain evidence="3 4">GH3-10</strain>
    </source>
</reference>
<dbReference type="Gene3D" id="3.20.20.140">
    <property type="entry name" value="Metal-dependent hydrolases"/>
    <property type="match status" value="1"/>
</dbReference>
<dbReference type="RefSeq" id="WP_160485113.1">
    <property type="nucleotide sequence ID" value="NZ_WUBR01000001.1"/>
</dbReference>
<evidence type="ECO:0000256" key="1">
    <source>
        <dbReference type="SAM" id="SignalP"/>
    </source>
</evidence>
<dbReference type="InterPro" id="IPR032466">
    <property type="entry name" value="Metal_Hydrolase"/>
</dbReference>
<dbReference type="Gene3D" id="2.30.40.10">
    <property type="entry name" value="Urease, subunit C, domain 1"/>
    <property type="match status" value="1"/>
</dbReference>
<dbReference type="EMBL" id="WUBR01000001">
    <property type="protein sequence ID" value="MWV27554.1"/>
    <property type="molecule type" value="Genomic_DNA"/>
</dbReference>
<dbReference type="InterPro" id="IPR011059">
    <property type="entry name" value="Metal-dep_hydrolase_composite"/>
</dbReference>
<dbReference type="InterPro" id="IPR033932">
    <property type="entry name" value="YtcJ-like"/>
</dbReference>
<dbReference type="Pfam" id="PF07969">
    <property type="entry name" value="Amidohydro_3"/>
    <property type="match status" value="1"/>
</dbReference>
<keyword evidence="3" id="KW-0378">Hydrolase</keyword>
<dbReference type="Proteomes" id="UP000461409">
    <property type="component" value="Unassembled WGS sequence"/>
</dbReference>
<organism evidence="3 4">
    <name type="scientific">Aurantiacibacter rhizosphaerae</name>
    <dbReference type="NCBI Taxonomy" id="2691582"/>
    <lineage>
        <taxon>Bacteria</taxon>
        <taxon>Pseudomonadati</taxon>
        <taxon>Pseudomonadota</taxon>
        <taxon>Alphaproteobacteria</taxon>
        <taxon>Sphingomonadales</taxon>
        <taxon>Erythrobacteraceae</taxon>
        <taxon>Aurantiacibacter</taxon>
    </lineage>
</organism>
<feature type="domain" description="Amidohydrolase 3" evidence="2">
    <location>
        <begin position="82"/>
        <end position="579"/>
    </location>
</feature>
<dbReference type="PANTHER" id="PTHR22642">
    <property type="entry name" value="IMIDAZOLONEPROPIONASE"/>
    <property type="match status" value="1"/>
</dbReference>
<comment type="caution">
    <text evidence="3">The sequence shown here is derived from an EMBL/GenBank/DDBJ whole genome shotgun (WGS) entry which is preliminary data.</text>
</comment>
<dbReference type="AlphaFoldDB" id="A0A844XD49"/>
<dbReference type="Gene3D" id="3.10.310.70">
    <property type="match status" value="1"/>
</dbReference>
<dbReference type="CDD" id="cd01300">
    <property type="entry name" value="YtcJ_like"/>
    <property type="match status" value="1"/>
</dbReference>
<sequence length="582" mass="63264">MIASRSFQRRLGKTAFAGSTSLAALLLASPALAGPDIIVVNGDVYTVDEEYPRAQAFAVEDGKFTAIGTSEEIRSLADAQTEVIDAGGHTITPGFIDAHAHFSGDSNRLNLYVQSRDEWADLLRTEHSRLGADNWLLGGNWDHTIIDDVLPTKEFLDAIVGDRPTVLTHIDGHFVWVNSAVIDMAGITANTPVPPGGQIVVDPETGEPTGILKEGAVDLVRALIPRQTDEERYASLPAAIQYANSLGITGMHNMTAYDDWLHVLQQGGLTMRMWHGFFGGFDPANDPMRQPGNMDGRIAKLRNEQQRVRELVDATGFEDSVGPLFEMGFVKLINDGVLSVHTAVLLEAYRDQPGWTGNWFVEPEELSANVSALTAGGFQVAIHSIGDGAVRASLDAYEAARDTSTTDLPMRIEHVELLDKEDLPRFAELNVVASMTPNHMTKAVAYIEDRIEPAREDRAYTWQSLIDTGAKVMFGADGSTSIHLDPLKQIGDAMYRANHAGFNDGEPWHSEQALTFAQALKAYTLEPAQSTSWGDQIGSISAGKWADFVILGGTVAEPVDPQIFDMGVAATYFAGRPVFEAE</sequence>
<dbReference type="SUPFAM" id="SSF51338">
    <property type="entry name" value="Composite domain of metallo-dependent hydrolases"/>
    <property type="match status" value="1"/>
</dbReference>
<feature type="signal peptide" evidence="1">
    <location>
        <begin position="1"/>
        <end position="33"/>
    </location>
</feature>
<evidence type="ECO:0000313" key="4">
    <source>
        <dbReference type="Proteomes" id="UP000461409"/>
    </source>
</evidence>
<dbReference type="GO" id="GO:0016810">
    <property type="term" value="F:hydrolase activity, acting on carbon-nitrogen (but not peptide) bonds"/>
    <property type="evidence" value="ECO:0007669"/>
    <property type="project" value="InterPro"/>
</dbReference>
<keyword evidence="4" id="KW-1185">Reference proteome</keyword>
<feature type="chain" id="PRO_5032873683" evidence="1">
    <location>
        <begin position="34"/>
        <end position="582"/>
    </location>
</feature>
<evidence type="ECO:0000259" key="2">
    <source>
        <dbReference type="Pfam" id="PF07969"/>
    </source>
</evidence>
<keyword evidence="1" id="KW-0732">Signal</keyword>
<proteinExistence type="predicted"/>
<name>A0A844XD49_9SPHN</name>
<dbReference type="PANTHER" id="PTHR22642:SF2">
    <property type="entry name" value="PROTEIN LONG AFTER FAR-RED 3"/>
    <property type="match status" value="1"/>
</dbReference>
<protein>
    <submittedName>
        <fullName evidence="3">Amidohydrolase family protein</fullName>
    </submittedName>
</protein>
<evidence type="ECO:0000313" key="3">
    <source>
        <dbReference type="EMBL" id="MWV27554.1"/>
    </source>
</evidence>
<gene>
    <name evidence="3" type="ORF">GRF63_06515</name>
</gene>